<comment type="caution">
    <text evidence="1">The sequence shown here is derived from an EMBL/GenBank/DDBJ whole genome shotgun (WGS) entry which is preliminary data.</text>
</comment>
<reference evidence="1 2" key="1">
    <citation type="journal article" date="2015" name="Genome Announc.">
        <title>Draft Genome Sequence of Mycobacterium obuense Strain UC1, Isolated from Patient Sputum.</title>
        <authorList>
            <person name="Greninger A.L."/>
            <person name="Cunningham G."/>
            <person name="Hsu E.D."/>
            <person name="Yu J.M."/>
            <person name="Chiu C.Y."/>
            <person name="Miller S."/>
        </authorList>
    </citation>
    <scope>NUCLEOTIDE SEQUENCE [LARGE SCALE GENOMIC DNA]</scope>
    <source>
        <strain evidence="1 2">UC1</strain>
    </source>
</reference>
<name>A0A0M2K5Y5_9MYCO</name>
<sequence length="66" mass="6952">MPPGPNSIAATFVSPTTPQFEAAYETYPGTANNPWTEAVLTIADRGALSAAPIRIPLITNSIFTSM</sequence>
<dbReference type="PATRIC" id="fig|1807.13.peg.2860"/>
<dbReference type="AlphaFoldDB" id="A0A0M2K5Y5"/>
<organism evidence="1 2">
    <name type="scientific">Mycolicibacterium obuense</name>
    <dbReference type="NCBI Taxonomy" id="1807"/>
    <lineage>
        <taxon>Bacteria</taxon>
        <taxon>Bacillati</taxon>
        <taxon>Actinomycetota</taxon>
        <taxon>Actinomycetes</taxon>
        <taxon>Mycobacteriales</taxon>
        <taxon>Mycobacteriaceae</taxon>
        <taxon>Mycolicibacterium</taxon>
    </lineage>
</organism>
<keyword evidence="2" id="KW-1185">Reference proteome</keyword>
<dbReference type="EMBL" id="LAUZ02000029">
    <property type="protein sequence ID" value="KKF02591.2"/>
    <property type="molecule type" value="Genomic_DNA"/>
</dbReference>
<proteinExistence type="predicted"/>
<evidence type="ECO:0000313" key="2">
    <source>
        <dbReference type="Proteomes" id="UP000034150"/>
    </source>
</evidence>
<dbReference type="Proteomes" id="UP000034150">
    <property type="component" value="Unassembled WGS sequence"/>
</dbReference>
<accession>A0A0M2K5Y5</accession>
<evidence type="ECO:0000313" key="1">
    <source>
        <dbReference type="EMBL" id="KKF02591.2"/>
    </source>
</evidence>
<gene>
    <name evidence="1" type="ORF">WN67_07790</name>
</gene>
<protein>
    <submittedName>
        <fullName evidence="1">Uncharacterized protein</fullName>
    </submittedName>
</protein>